<dbReference type="Pfam" id="PF14559">
    <property type="entry name" value="TPR_19"/>
    <property type="match status" value="2"/>
</dbReference>
<dbReference type="PROSITE" id="PS51257">
    <property type="entry name" value="PROKAR_LIPOPROTEIN"/>
    <property type="match status" value="1"/>
</dbReference>
<keyword evidence="4" id="KW-1185">Reference proteome</keyword>
<dbReference type="Gene3D" id="1.25.40.10">
    <property type="entry name" value="Tetratricopeptide repeat domain"/>
    <property type="match status" value="2"/>
</dbReference>
<dbReference type="RefSeq" id="WP_126727699.1">
    <property type="nucleotide sequence ID" value="NZ_RYZH01000062.1"/>
</dbReference>
<feature type="signal peptide" evidence="2">
    <location>
        <begin position="1"/>
        <end position="25"/>
    </location>
</feature>
<dbReference type="AlphaFoldDB" id="A0A432MDZ7"/>
<keyword evidence="2" id="KW-0732">Signal</keyword>
<protein>
    <submittedName>
        <fullName evidence="3">Tetratricopeptide repeat protein</fullName>
    </submittedName>
</protein>
<dbReference type="Proteomes" id="UP000280296">
    <property type="component" value="Unassembled WGS sequence"/>
</dbReference>
<sequence length="609" mass="61049">MRLVLVQRLLTAGLVLAFSCGEATAHGFRGGGFRGGMGGGGMRGGLGGMRAGAGGFRGGLPPQVGGFRGGIGAAPIGRAPTLGAAGGLNRAGGAFRGDNPYAGGMAPRAGGFGSGPMGGTSRSGIASGSYSGPRGGSVDYGAAGRGVVGPGGAEAGRAVGGIRATGLGGRSFTDVGRAGGAVGPGGRAIGGRSGFEAASGPRGTAVAGDREVAARGPGGFAAAGERAGVAIGPRGVAAGGDRAFGVSAARPFGFNPYGAYHAGWIHGYWNGHEAASWGWRNAAAWGLAGYGLGWGLGAWGYGSLLYDLGYLPYVNPYVVAVPVVEGVGYDYSQPIATTTVPEEGDATSQAVSTFDAARAAFLQGDYEGALRQADAALSQLSNDTALHQFRALCLFAIGRYDEAAETLYAVLSVGPGWDWATMIGLYPDASTYTEQLRALESACKENPQSAADRFVLAYHYLTQGHTDAAVAVLKQVTALNPNDRLSATLLAQLSSSDSSTPATPSPEPSPADSSPPQGATIAGSWTASPAPGTTITLQIQPDGSFTWDASTGGKTSRFSGSSTFGDGLLTLAQNNGPVLVGRVSWADTDHMTFTVAGDSSGDPGLQFSR</sequence>
<comment type="caution">
    <text evidence="3">The sequence shown here is derived from an EMBL/GenBank/DDBJ whole genome shotgun (WGS) entry which is preliminary data.</text>
</comment>
<evidence type="ECO:0000313" key="3">
    <source>
        <dbReference type="EMBL" id="RUL83313.1"/>
    </source>
</evidence>
<feature type="compositionally biased region" description="Polar residues" evidence="1">
    <location>
        <begin position="523"/>
        <end position="533"/>
    </location>
</feature>
<organism evidence="3 4">
    <name type="scientific">Tautonia sociabilis</name>
    <dbReference type="NCBI Taxonomy" id="2080755"/>
    <lineage>
        <taxon>Bacteria</taxon>
        <taxon>Pseudomonadati</taxon>
        <taxon>Planctomycetota</taxon>
        <taxon>Planctomycetia</taxon>
        <taxon>Isosphaerales</taxon>
        <taxon>Isosphaeraceae</taxon>
        <taxon>Tautonia</taxon>
    </lineage>
</organism>
<evidence type="ECO:0000256" key="2">
    <source>
        <dbReference type="SAM" id="SignalP"/>
    </source>
</evidence>
<feature type="compositionally biased region" description="Low complexity" evidence="1">
    <location>
        <begin position="493"/>
        <end position="502"/>
    </location>
</feature>
<accession>A0A432MDZ7</accession>
<dbReference type="SUPFAM" id="SSF48452">
    <property type="entry name" value="TPR-like"/>
    <property type="match status" value="1"/>
</dbReference>
<feature type="region of interest" description="Disordered" evidence="1">
    <location>
        <begin position="493"/>
        <end position="533"/>
    </location>
</feature>
<gene>
    <name evidence="3" type="ORF">TsocGM_22450</name>
</gene>
<dbReference type="InterPro" id="IPR011990">
    <property type="entry name" value="TPR-like_helical_dom_sf"/>
</dbReference>
<evidence type="ECO:0000256" key="1">
    <source>
        <dbReference type="SAM" id="MobiDB-lite"/>
    </source>
</evidence>
<dbReference type="EMBL" id="RYZH01000062">
    <property type="protein sequence ID" value="RUL83313.1"/>
    <property type="molecule type" value="Genomic_DNA"/>
</dbReference>
<dbReference type="InterPro" id="IPR019734">
    <property type="entry name" value="TPR_rpt"/>
</dbReference>
<dbReference type="SMART" id="SM00028">
    <property type="entry name" value="TPR"/>
    <property type="match status" value="3"/>
</dbReference>
<name>A0A432MDZ7_9BACT</name>
<dbReference type="OrthoDB" id="275853at2"/>
<evidence type="ECO:0000313" key="4">
    <source>
        <dbReference type="Proteomes" id="UP000280296"/>
    </source>
</evidence>
<reference evidence="3 4" key="1">
    <citation type="submission" date="2018-12" db="EMBL/GenBank/DDBJ databases">
        <authorList>
            <person name="Toschakov S.V."/>
        </authorList>
    </citation>
    <scope>NUCLEOTIDE SEQUENCE [LARGE SCALE GENOMIC DNA]</scope>
    <source>
        <strain evidence="3 4">GM2012</strain>
    </source>
</reference>
<proteinExistence type="predicted"/>
<reference evidence="3 4" key="2">
    <citation type="submission" date="2019-01" db="EMBL/GenBank/DDBJ databases">
        <title>Tautonia sociabilis, a novel thermotolerant planctomycete of Isosphaeraceae family, isolated from a 4000 m deep subterranean habitat.</title>
        <authorList>
            <person name="Kovaleva O.L."/>
            <person name="Elcheninov A.G."/>
            <person name="Van Heerden E."/>
            <person name="Toshchakov S.V."/>
            <person name="Novikov A."/>
            <person name="Bonch-Osmolovskaya E.A."/>
            <person name="Kublanov I.V."/>
        </authorList>
    </citation>
    <scope>NUCLEOTIDE SEQUENCE [LARGE SCALE GENOMIC DNA]</scope>
    <source>
        <strain evidence="3 4">GM2012</strain>
    </source>
</reference>
<feature type="chain" id="PRO_5019426106" evidence="2">
    <location>
        <begin position="26"/>
        <end position="609"/>
    </location>
</feature>